<dbReference type="AlphaFoldDB" id="A0A9N7RJJ3"/>
<feature type="compositionally biased region" description="Basic residues" evidence="1">
    <location>
        <begin position="191"/>
        <end position="201"/>
    </location>
</feature>
<gene>
    <name evidence="2" type="ORF">SHERM_28651</name>
</gene>
<evidence type="ECO:0000313" key="2">
    <source>
        <dbReference type="EMBL" id="CAA0833388.1"/>
    </source>
</evidence>
<protein>
    <submittedName>
        <fullName evidence="2">Uncharacterized protein</fullName>
    </submittedName>
</protein>
<feature type="region of interest" description="Disordered" evidence="1">
    <location>
        <begin position="135"/>
        <end position="178"/>
    </location>
</feature>
<reference evidence="2" key="1">
    <citation type="submission" date="2019-12" db="EMBL/GenBank/DDBJ databases">
        <authorList>
            <person name="Scholes J."/>
        </authorList>
    </citation>
    <scope>NUCLEOTIDE SEQUENCE</scope>
</reference>
<accession>A0A9N7RJJ3</accession>
<evidence type="ECO:0000256" key="1">
    <source>
        <dbReference type="SAM" id="MobiDB-lite"/>
    </source>
</evidence>
<dbReference type="OrthoDB" id="10546880at2759"/>
<name>A0A9N7RJJ3_STRHE</name>
<feature type="compositionally biased region" description="Polar residues" evidence="1">
    <location>
        <begin position="202"/>
        <end position="218"/>
    </location>
</feature>
<sequence length="244" mass="28399">LGESEKGEGRIKERCEEPNFPFEFLGFFDEEPTFSFEFPGFFDKEPVFSFEFPGYFDEQPNFPFEFPKYFEDLEATEYVEQSTDYEGPLMFINYFQEPEEVKLEEATPQLVLIGESLRTRTHSKGEGMMRKWISRPEHAKSQWSRRSEKTEKRAKTTHAWPKRRVRARMRGSRGRQHESWTHAWPLAYRTGSKRTSAKQRTTKVIGSSMQGSTKIKSSSKCEDTSDNWGSLVGRGVARDQARGG</sequence>
<dbReference type="Proteomes" id="UP001153555">
    <property type="component" value="Unassembled WGS sequence"/>
</dbReference>
<proteinExistence type="predicted"/>
<organism evidence="2 3">
    <name type="scientific">Striga hermonthica</name>
    <name type="common">Purple witchweed</name>
    <name type="synonym">Buchnera hermonthica</name>
    <dbReference type="NCBI Taxonomy" id="68872"/>
    <lineage>
        <taxon>Eukaryota</taxon>
        <taxon>Viridiplantae</taxon>
        <taxon>Streptophyta</taxon>
        <taxon>Embryophyta</taxon>
        <taxon>Tracheophyta</taxon>
        <taxon>Spermatophyta</taxon>
        <taxon>Magnoliopsida</taxon>
        <taxon>eudicotyledons</taxon>
        <taxon>Gunneridae</taxon>
        <taxon>Pentapetalae</taxon>
        <taxon>asterids</taxon>
        <taxon>lamiids</taxon>
        <taxon>Lamiales</taxon>
        <taxon>Orobanchaceae</taxon>
        <taxon>Buchnereae</taxon>
        <taxon>Striga</taxon>
    </lineage>
</organism>
<feature type="non-terminal residue" evidence="2">
    <location>
        <position position="1"/>
    </location>
</feature>
<keyword evidence="3" id="KW-1185">Reference proteome</keyword>
<dbReference type="EMBL" id="CACSLK010027839">
    <property type="protein sequence ID" value="CAA0833388.1"/>
    <property type="molecule type" value="Genomic_DNA"/>
</dbReference>
<comment type="caution">
    <text evidence="2">The sequence shown here is derived from an EMBL/GenBank/DDBJ whole genome shotgun (WGS) entry which is preliminary data.</text>
</comment>
<feature type="compositionally biased region" description="Basic residues" evidence="1">
    <location>
        <begin position="160"/>
        <end position="174"/>
    </location>
</feature>
<feature type="compositionally biased region" description="Basic and acidic residues" evidence="1">
    <location>
        <begin position="135"/>
        <end position="154"/>
    </location>
</feature>
<feature type="non-terminal residue" evidence="2">
    <location>
        <position position="244"/>
    </location>
</feature>
<evidence type="ECO:0000313" key="3">
    <source>
        <dbReference type="Proteomes" id="UP001153555"/>
    </source>
</evidence>
<feature type="region of interest" description="Disordered" evidence="1">
    <location>
        <begin position="191"/>
        <end position="244"/>
    </location>
</feature>